<evidence type="ECO:0000313" key="1">
    <source>
        <dbReference type="EMBL" id="MEV0712625.1"/>
    </source>
</evidence>
<dbReference type="InterPro" id="IPR021607">
    <property type="entry name" value="DUF3224"/>
</dbReference>
<reference evidence="1 2" key="1">
    <citation type="submission" date="2024-06" db="EMBL/GenBank/DDBJ databases">
        <title>The Natural Products Discovery Center: Release of the First 8490 Sequenced Strains for Exploring Actinobacteria Biosynthetic Diversity.</title>
        <authorList>
            <person name="Kalkreuter E."/>
            <person name="Kautsar S.A."/>
            <person name="Yang D."/>
            <person name="Bader C.D."/>
            <person name="Teijaro C.N."/>
            <person name="Fluegel L."/>
            <person name="Davis C.M."/>
            <person name="Simpson J.R."/>
            <person name="Lauterbach L."/>
            <person name="Steele A.D."/>
            <person name="Gui C."/>
            <person name="Meng S."/>
            <person name="Li G."/>
            <person name="Viehrig K."/>
            <person name="Ye F."/>
            <person name="Su P."/>
            <person name="Kiefer A.F."/>
            <person name="Nichols A."/>
            <person name="Cepeda A.J."/>
            <person name="Yan W."/>
            <person name="Fan B."/>
            <person name="Jiang Y."/>
            <person name="Adhikari A."/>
            <person name="Zheng C.-J."/>
            <person name="Schuster L."/>
            <person name="Cowan T.M."/>
            <person name="Smanski M.J."/>
            <person name="Chevrette M.G."/>
            <person name="De Carvalho L.P.S."/>
            <person name="Shen B."/>
        </authorList>
    </citation>
    <scope>NUCLEOTIDE SEQUENCE [LARGE SCALE GENOMIC DNA]</scope>
    <source>
        <strain evidence="1 2">NPDC050403</strain>
    </source>
</reference>
<dbReference type="EMBL" id="JBFAKC010000023">
    <property type="protein sequence ID" value="MEV0712625.1"/>
    <property type="molecule type" value="Genomic_DNA"/>
</dbReference>
<dbReference type="SUPFAM" id="SSF159238">
    <property type="entry name" value="SO1590-like"/>
    <property type="match status" value="1"/>
</dbReference>
<name>A0ABV3G584_9NOCA</name>
<sequence>MEATGTFTVTAFVPAEVVVEPVVVTALPVGVATMTKIFDGEIAGQAATVFTAAFDQDSGTGTYLAMESFEGVIAGRAGSFNFLHSATTSGRDRSDPFFLIVPHSGTGELAGITGTGDITVDADGTHHLRLDYDLT</sequence>
<dbReference type="Gene3D" id="2.40.350.10">
    <property type="entry name" value="SO1590-like"/>
    <property type="match status" value="1"/>
</dbReference>
<dbReference type="Pfam" id="PF11528">
    <property type="entry name" value="DUF3224"/>
    <property type="match status" value="1"/>
</dbReference>
<dbReference type="RefSeq" id="WP_109529210.1">
    <property type="nucleotide sequence ID" value="NZ_JBEXKW010000028.1"/>
</dbReference>
<dbReference type="Proteomes" id="UP001551695">
    <property type="component" value="Unassembled WGS sequence"/>
</dbReference>
<evidence type="ECO:0000313" key="2">
    <source>
        <dbReference type="Proteomes" id="UP001551695"/>
    </source>
</evidence>
<protein>
    <submittedName>
        <fullName evidence="1">DUF3224 domain-containing protein</fullName>
    </submittedName>
</protein>
<comment type="caution">
    <text evidence="1">The sequence shown here is derived from an EMBL/GenBank/DDBJ whole genome shotgun (WGS) entry which is preliminary data.</text>
</comment>
<keyword evidence="2" id="KW-1185">Reference proteome</keyword>
<dbReference type="InterPro" id="IPR023159">
    <property type="entry name" value="SO1590-like_sf"/>
</dbReference>
<accession>A0ABV3G584</accession>
<proteinExistence type="predicted"/>
<gene>
    <name evidence="1" type="ORF">AB0I48_34235</name>
</gene>
<organism evidence="1 2">
    <name type="scientific">Nocardia aurea</name>
    <dbReference type="NCBI Taxonomy" id="2144174"/>
    <lineage>
        <taxon>Bacteria</taxon>
        <taxon>Bacillati</taxon>
        <taxon>Actinomycetota</taxon>
        <taxon>Actinomycetes</taxon>
        <taxon>Mycobacteriales</taxon>
        <taxon>Nocardiaceae</taxon>
        <taxon>Nocardia</taxon>
    </lineage>
</organism>